<feature type="compositionally biased region" description="Polar residues" evidence="1">
    <location>
        <begin position="375"/>
        <end position="387"/>
    </location>
</feature>
<feature type="region of interest" description="Disordered" evidence="1">
    <location>
        <begin position="365"/>
        <end position="387"/>
    </location>
</feature>
<feature type="domain" description="NADH:flavin oxidoreductase/NADH oxidase N-terminal" evidence="2">
    <location>
        <begin position="22"/>
        <end position="354"/>
    </location>
</feature>
<evidence type="ECO:0000313" key="4">
    <source>
        <dbReference type="Proteomes" id="UP000812966"/>
    </source>
</evidence>
<comment type="caution">
    <text evidence="3">The sequence shown here is derived from an EMBL/GenBank/DDBJ whole genome shotgun (WGS) entry which is preliminary data.</text>
</comment>
<evidence type="ECO:0000313" key="3">
    <source>
        <dbReference type="EMBL" id="KAG7535876.1"/>
    </source>
</evidence>
<dbReference type="PANTHER" id="PTHR22893:SF91">
    <property type="entry name" value="NADPH DEHYDROGENASE 2-RELATED"/>
    <property type="match status" value="1"/>
</dbReference>
<dbReference type="Pfam" id="PF00724">
    <property type="entry name" value="Oxidored_FMN"/>
    <property type="match status" value="1"/>
</dbReference>
<organism evidence="3 4">
    <name type="scientific">Filobasidium floriforme</name>
    <dbReference type="NCBI Taxonomy" id="5210"/>
    <lineage>
        <taxon>Eukaryota</taxon>
        <taxon>Fungi</taxon>
        <taxon>Dikarya</taxon>
        <taxon>Basidiomycota</taxon>
        <taxon>Agaricomycotina</taxon>
        <taxon>Tremellomycetes</taxon>
        <taxon>Filobasidiales</taxon>
        <taxon>Filobasidiaceae</taxon>
        <taxon>Filobasidium</taxon>
    </lineage>
</organism>
<evidence type="ECO:0000256" key="1">
    <source>
        <dbReference type="SAM" id="MobiDB-lite"/>
    </source>
</evidence>
<dbReference type="PANTHER" id="PTHR22893">
    <property type="entry name" value="NADH OXIDOREDUCTASE-RELATED"/>
    <property type="match status" value="1"/>
</dbReference>
<sequence length="387" mass="42824">MVAAEQKNKSFPAWDGAASTSLYQGTSLGPYHLAHRIAMAPLTRLRADGVTRVPGDKSAEYYAQRASKGGLIISEATIVSEAGGGYPGAPGIFTPEQAKVWKEINDGVHAKGGIIFCQFIFLGRVADPGNVPYVSAVSDIPADKDSKAELHVVTEQDLETILKEFENAAEFCKEAGFDGIELHGANGYFIDQFLQSVSNQRTDQYGGSVENRMRFPFKVMQTIASVYPSNKLAIRLSPFSTFQGMREPDPYETFIPWTEKLMSTWPDLAYVHVIESRIAGNTETDPSGDDDKDSVQPFREIVEKKSGGKTKFMTAGGWDPKSAAEHSKQFPEDLIAFGRYFIANPDLPERIKLGHPCRHWDRDTFYSPGPEGYTDQPTYQQEIETKA</sequence>
<evidence type="ECO:0000259" key="2">
    <source>
        <dbReference type="Pfam" id="PF00724"/>
    </source>
</evidence>
<dbReference type="CDD" id="cd02933">
    <property type="entry name" value="OYE_like_FMN"/>
    <property type="match status" value="1"/>
</dbReference>
<dbReference type="Gene3D" id="3.20.20.70">
    <property type="entry name" value="Aldolase class I"/>
    <property type="match status" value="1"/>
</dbReference>
<dbReference type="EMBL" id="JABELV010000068">
    <property type="protein sequence ID" value="KAG7535876.1"/>
    <property type="molecule type" value="Genomic_DNA"/>
</dbReference>
<dbReference type="GO" id="GO:0010181">
    <property type="term" value="F:FMN binding"/>
    <property type="evidence" value="ECO:0007669"/>
    <property type="project" value="InterPro"/>
</dbReference>
<dbReference type="GO" id="GO:0016491">
    <property type="term" value="F:oxidoreductase activity"/>
    <property type="evidence" value="ECO:0007669"/>
    <property type="project" value="InterPro"/>
</dbReference>
<name>A0A8K0JMD3_9TREE</name>
<protein>
    <recommendedName>
        <fullName evidence="2">NADH:flavin oxidoreductase/NADH oxidase N-terminal domain-containing protein</fullName>
    </recommendedName>
</protein>
<accession>A0A8K0JMD3</accession>
<dbReference type="AlphaFoldDB" id="A0A8K0JMD3"/>
<dbReference type="Proteomes" id="UP000812966">
    <property type="component" value="Unassembled WGS sequence"/>
</dbReference>
<gene>
    <name evidence="3" type="ORF">FFLO_03622</name>
</gene>
<dbReference type="InterPro" id="IPR001155">
    <property type="entry name" value="OxRdtase_FMN_N"/>
</dbReference>
<proteinExistence type="predicted"/>
<dbReference type="SUPFAM" id="SSF51395">
    <property type="entry name" value="FMN-linked oxidoreductases"/>
    <property type="match status" value="1"/>
</dbReference>
<dbReference type="InterPro" id="IPR045247">
    <property type="entry name" value="Oye-like"/>
</dbReference>
<reference evidence="3" key="1">
    <citation type="submission" date="2020-04" db="EMBL/GenBank/DDBJ databases">
        <title>Analysis of mating type loci in Filobasidium floriforme.</title>
        <authorList>
            <person name="Nowrousian M."/>
        </authorList>
    </citation>
    <scope>NUCLEOTIDE SEQUENCE</scope>
    <source>
        <strain evidence="3">CBS 6242</strain>
    </source>
</reference>
<dbReference type="InterPro" id="IPR013785">
    <property type="entry name" value="Aldolase_TIM"/>
</dbReference>
<keyword evidence="4" id="KW-1185">Reference proteome</keyword>